<name>A0A7J8FIC7_ROUAE</name>
<accession>A0A7J8FIC7</accession>
<dbReference type="EMBL" id="JACASE010000007">
    <property type="protein sequence ID" value="KAF6447355.1"/>
    <property type="molecule type" value="Genomic_DNA"/>
</dbReference>
<evidence type="ECO:0000256" key="1">
    <source>
        <dbReference type="SAM" id="MobiDB-lite"/>
    </source>
</evidence>
<keyword evidence="3" id="KW-1185">Reference proteome</keyword>
<feature type="region of interest" description="Disordered" evidence="1">
    <location>
        <begin position="41"/>
        <end position="86"/>
    </location>
</feature>
<feature type="compositionally biased region" description="Basic and acidic residues" evidence="1">
    <location>
        <begin position="118"/>
        <end position="142"/>
    </location>
</feature>
<proteinExistence type="predicted"/>
<evidence type="ECO:0000313" key="2">
    <source>
        <dbReference type="EMBL" id="KAF6447355.1"/>
    </source>
</evidence>
<reference evidence="2 3" key="1">
    <citation type="journal article" date="2020" name="Nature">
        <title>Six reference-quality genomes reveal evolution of bat adaptations.</title>
        <authorList>
            <person name="Jebb D."/>
            <person name="Huang Z."/>
            <person name="Pippel M."/>
            <person name="Hughes G.M."/>
            <person name="Lavrichenko K."/>
            <person name="Devanna P."/>
            <person name="Winkler S."/>
            <person name="Jermiin L.S."/>
            <person name="Skirmuntt E.C."/>
            <person name="Katzourakis A."/>
            <person name="Burkitt-Gray L."/>
            <person name="Ray D.A."/>
            <person name="Sullivan K.A.M."/>
            <person name="Roscito J.G."/>
            <person name="Kirilenko B.M."/>
            <person name="Davalos L.M."/>
            <person name="Corthals A.P."/>
            <person name="Power M.L."/>
            <person name="Jones G."/>
            <person name="Ransome R.D."/>
            <person name="Dechmann D.K.N."/>
            <person name="Locatelli A.G."/>
            <person name="Puechmaille S.J."/>
            <person name="Fedrigo O."/>
            <person name="Jarvis E.D."/>
            <person name="Hiller M."/>
            <person name="Vernes S.C."/>
            <person name="Myers E.W."/>
            <person name="Teeling E.C."/>
        </authorList>
    </citation>
    <scope>NUCLEOTIDE SEQUENCE [LARGE SCALE GENOMIC DNA]</scope>
    <source>
        <strain evidence="2">MRouAeg1</strain>
        <tissue evidence="2">Muscle</tissue>
    </source>
</reference>
<organism evidence="2 3">
    <name type="scientific">Rousettus aegyptiacus</name>
    <name type="common">Egyptian fruit bat</name>
    <name type="synonym">Pteropus aegyptiacus</name>
    <dbReference type="NCBI Taxonomy" id="9407"/>
    <lineage>
        <taxon>Eukaryota</taxon>
        <taxon>Metazoa</taxon>
        <taxon>Chordata</taxon>
        <taxon>Craniata</taxon>
        <taxon>Vertebrata</taxon>
        <taxon>Euteleostomi</taxon>
        <taxon>Mammalia</taxon>
        <taxon>Eutheria</taxon>
        <taxon>Laurasiatheria</taxon>
        <taxon>Chiroptera</taxon>
        <taxon>Yinpterochiroptera</taxon>
        <taxon>Pteropodoidea</taxon>
        <taxon>Pteropodidae</taxon>
        <taxon>Rousettinae</taxon>
        <taxon>Rousettus</taxon>
    </lineage>
</organism>
<gene>
    <name evidence="2" type="ORF">HJG63_011817</name>
</gene>
<dbReference type="Proteomes" id="UP000593571">
    <property type="component" value="Unassembled WGS sequence"/>
</dbReference>
<dbReference type="AlphaFoldDB" id="A0A7J8FIC7"/>
<evidence type="ECO:0000313" key="3">
    <source>
        <dbReference type="Proteomes" id="UP000593571"/>
    </source>
</evidence>
<protein>
    <submittedName>
        <fullName evidence="2">Uncharacterized protein</fullName>
    </submittedName>
</protein>
<comment type="caution">
    <text evidence="2">The sequence shown here is derived from an EMBL/GenBank/DDBJ whole genome shotgun (WGS) entry which is preliminary data.</text>
</comment>
<sequence>MNDFVCPRNIFLSQLLHARYHRSKYGLENSAAGLFPSSRVRGERGAARAHTVNSAGRVARMTQRSPGEGPGPCGRRGASRTAPRGACTLRRRTACSQRHAGLRKGLREGAQVGAGEDMGPREVQRGFLDHEGPWASVSKEEG</sequence>
<feature type="region of interest" description="Disordered" evidence="1">
    <location>
        <begin position="98"/>
        <end position="142"/>
    </location>
</feature>